<dbReference type="InterPro" id="IPR018865">
    <property type="entry name" value="STK19-like"/>
</dbReference>
<organism evidence="2">
    <name type="scientific">Phallusia mammillata</name>
    <dbReference type="NCBI Taxonomy" id="59560"/>
    <lineage>
        <taxon>Eukaryota</taxon>
        <taxon>Metazoa</taxon>
        <taxon>Chordata</taxon>
        <taxon>Tunicata</taxon>
        <taxon>Ascidiacea</taxon>
        <taxon>Phlebobranchia</taxon>
        <taxon>Ascidiidae</taxon>
        <taxon>Phallusia</taxon>
    </lineage>
</organism>
<proteinExistence type="evidence at transcript level"/>
<comment type="similarity">
    <text evidence="1">Belongs to the STK19 family.</text>
</comment>
<dbReference type="GO" id="GO:0046579">
    <property type="term" value="P:positive regulation of Ras protein signal transduction"/>
    <property type="evidence" value="ECO:0007669"/>
    <property type="project" value="TreeGrafter"/>
</dbReference>
<dbReference type="GO" id="GO:0016301">
    <property type="term" value="F:kinase activity"/>
    <property type="evidence" value="ECO:0007669"/>
    <property type="project" value="UniProtKB-KW"/>
</dbReference>
<dbReference type="EMBL" id="LR790788">
    <property type="protein sequence ID" value="CAB3266650.1"/>
    <property type="molecule type" value="mRNA"/>
</dbReference>
<dbReference type="AlphaFoldDB" id="A0A6F9DUG0"/>
<dbReference type="Pfam" id="PF10494">
    <property type="entry name" value="Stk19"/>
    <property type="match status" value="1"/>
</dbReference>
<evidence type="ECO:0000313" key="2">
    <source>
        <dbReference type="EMBL" id="CAB3266650.1"/>
    </source>
</evidence>
<protein>
    <submittedName>
        <fullName evidence="2">Serine/threonine-protein kinase 19-like</fullName>
    </submittedName>
</protein>
<sequence>MGKRVNAYGSIAGGKKTKATVYIPWQSNGMVPKNIIDGSVRSAFVYVCGLCSNYFQHEKLPKVVMKHQLYSVMASRTEVDQGISKLRESGDIKLFKTSLGQDQYCVMFTTDYIEYVQTKFASSKSDANNDDIKLPAMPKCMTKFLSEIVHNTHSVSIDKSCLITENNFKDSDITELVKFGVLTVKNAGSWWLSIPNVGQFLKHLRKGRQGLVQVIRRTKYKELSCTELKSRKAPASVKLGVEYHIHDLVGADLLTCRESTTGVLLRIAND</sequence>
<accession>A0A6F9DUG0</accession>
<gene>
    <name evidence="2" type="primary">Stk19</name>
</gene>
<dbReference type="PANTHER" id="PTHR15243:SF0">
    <property type="entry name" value="SERINE_THREONINE-PROTEIN KINASE 19"/>
    <property type="match status" value="1"/>
</dbReference>
<keyword evidence="2" id="KW-0418">Kinase</keyword>
<keyword evidence="2" id="KW-0808">Transferase</keyword>
<dbReference type="PANTHER" id="PTHR15243">
    <property type="entry name" value="SERINE/THREONINE-PROTEIN KINASE 19"/>
    <property type="match status" value="1"/>
</dbReference>
<evidence type="ECO:0000256" key="1">
    <source>
        <dbReference type="ARBA" id="ARBA00093458"/>
    </source>
</evidence>
<name>A0A6F9DUG0_9ASCI</name>
<reference evidence="2" key="1">
    <citation type="submission" date="2020-04" db="EMBL/GenBank/DDBJ databases">
        <authorList>
            <person name="Neveu A P."/>
        </authorList>
    </citation>
    <scope>NUCLEOTIDE SEQUENCE</scope>
    <source>
        <tissue evidence="2">Whole embryo</tissue>
    </source>
</reference>